<comment type="similarity">
    <text evidence="1">Belongs to the ARG7 family.</text>
</comment>
<evidence type="ECO:0000313" key="6">
    <source>
        <dbReference type="RefSeq" id="XP_030551688.1"/>
    </source>
</evidence>
<keyword evidence="2" id="KW-0217">Developmental protein</keyword>
<evidence type="ECO:0000256" key="4">
    <source>
        <dbReference type="SAM" id="MobiDB-lite"/>
    </source>
</evidence>
<dbReference type="PANTHER" id="PTHR31374">
    <property type="entry name" value="AUXIN-INDUCED PROTEIN-LIKE-RELATED"/>
    <property type="match status" value="1"/>
</dbReference>
<dbReference type="InterPro" id="IPR003676">
    <property type="entry name" value="SAUR_fam"/>
</dbReference>
<evidence type="ECO:0000256" key="2">
    <source>
        <dbReference type="ARBA" id="ARBA00022473"/>
    </source>
</evidence>
<name>A0A8B8QZB6_9MYRT</name>
<dbReference type="OrthoDB" id="670661at2759"/>
<organism evidence="5 6">
    <name type="scientific">Rhodamnia argentea</name>
    <dbReference type="NCBI Taxonomy" id="178133"/>
    <lineage>
        <taxon>Eukaryota</taxon>
        <taxon>Viridiplantae</taxon>
        <taxon>Streptophyta</taxon>
        <taxon>Embryophyta</taxon>
        <taxon>Tracheophyta</taxon>
        <taxon>Spermatophyta</taxon>
        <taxon>Magnoliopsida</taxon>
        <taxon>eudicotyledons</taxon>
        <taxon>Gunneridae</taxon>
        <taxon>Pentapetalae</taxon>
        <taxon>rosids</taxon>
        <taxon>malvids</taxon>
        <taxon>Myrtales</taxon>
        <taxon>Myrtaceae</taxon>
        <taxon>Myrtoideae</taxon>
        <taxon>Myrteae</taxon>
        <taxon>Australasian group</taxon>
        <taxon>Rhodamnia</taxon>
    </lineage>
</organism>
<evidence type="ECO:0000313" key="5">
    <source>
        <dbReference type="Proteomes" id="UP000827889"/>
    </source>
</evidence>
<protein>
    <submittedName>
        <fullName evidence="6">Auxin-responsive protein SAUR71-like</fullName>
    </submittedName>
</protein>
<dbReference type="Proteomes" id="UP000827889">
    <property type="component" value="Chromosome 4"/>
</dbReference>
<dbReference type="AlphaFoldDB" id="A0A8B8QZB6"/>
<gene>
    <name evidence="6" type="primary">LOC115756141</name>
</gene>
<dbReference type="GeneID" id="115756141"/>
<accession>A0A8B8QZB6</accession>
<feature type="region of interest" description="Disordered" evidence="4">
    <location>
        <begin position="60"/>
        <end position="79"/>
    </location>
</feature>
<reference evidence="6" key="1">
    <citation type="submission" date="2025-08" db="UniProtKB">
        <authorList>
            <consortium name="RefSeq"/>
        </authorList>
    </citation>
    <scope>IDENTIFICATION</scope>
    <source>
        <tissue evidence="6">Leaf</tissue>
    </source>
</reference>
<keyword evidence="3" id="KW-0341">Growth regulation</keyword>
<sequence length="148" mass="16459">MESPEKSNKIREVVRLRRLLKKWRNFAKSSKAATSVAAMSPNRGSIHKGINFLKRSISSLSSDDDDGSNNSRKHSSSNNNAVPRGYLAVCVGEELQRFVIPMHYLDSPAFGSLLQEAEEVFGFQQTGVLRIPCNVSVFGSVLDMVERE</sequence>
<dbReference type="GO" id="GO:0009733">
    <property type="term" value="P:response to auxin"/>
    <property type="evidence" value="ECO:0007669"/>
    <property type="project" value="InterPro"/>
</dbReference>
<dbReference type="RefSeq" id="XP_030551688.1">
    <property type="nucleotide sequence ID" value="XM_030695828.2"/>
</dbReference>
<proteinExistence type="inferred from homology"/>
<evidence type="ECO:0000256" key="3">
    <source>
        <dbReference type="ARBA" id="ARBA00022604"/>
    </source>
</evidence>
<evidence type="ECO:0000256" key="1">
    <source>
        <dbReference type="ARBA" id="ARBA00006974"/>
    </source>
</evidence>
<dbReference type="PANTHER" id="PTHR31374:SF6">
    <property type="entry name" value="OS04G0608300 PROTEIN"/>
    <property type="match status" value="1"/>
</dbReference>
<dbReference type="Pfam" id="PF02519">
    <property type="entry name" value="Auxin_inducible"/>
    <property type="match status" value="1"/>
</dbReference>
<dbReference type="KEGG" id="rarg:115756141"/>
<keyword evidence="5" id="KW-1185">Reference proteome</keyword>